<organism evidence="8 9">
    <name type="scientific">Candidatus Segetimicrobium genomatis</name>
    <dbReference type="NCBI Taxonomy" id="2569760"/>
    <lineage>
        <taxon>Bacteria</taxon>
        <taxon>Bacillati</taxon>
        <taxon>Candidatus Sysuimicrobiota</taxon>
        <taxon>Candidatus Sysuimicrobiia</taxon>
        <taxon>Candidatus Sysuimicrobiales</taxon>
        <taxon>Candidatus Segetimicrobiaceae</taxon>
        <taxon>Candidatus Segetimicrobium</taxon>
    </lineage>
</organism>
<evidence type="ECO:0000256" key="2">
    <source>
        <dbReference type="ARBA" id="ARBA00005638"/>
    </source>
</evidence>
<proteinExistence type="inferred from homology"/>
<dbReference type="InterPro" id="IPR000860">
    <property type="entry name" value="HemC"/>
</dbReference>
<reference evidence="8 9" key="1">
    <citation type="journal article" date="2019" name="Nat. Microbiol.">
        <title>Mediterranean grassland soil C-N compound turnover is dependent on rainfall and depth, and is mediated by genomically divergent microorganisms.</title>
        <authorList>
            <person name="Diamond S."/>
            <person name="Andeer P.F."/>
            <person name="Li Z."/>
            <person name="Crits-Christoph A."/>
            <person name="Burstein D."/>
            <person name="Anantharaman K."/>
            <person name="Lane K.R."/>
            <person name="Thomas B.C."/>
            <person name="Pan C."/>
            <person name="Northen T.R."/>
            <person name="Banfield J.F."/>
        </authorList>
    </citation>
    <scope>NUCLEOTIDE SEQUENCE [LARGE SCALE GENOMIC DNA]</scope>
    <source>
        <strain evidence="8">NP_4</strain>
    </source>
</reference>
<dbReference type="GO" id="GO:0004418">
    <property type="term" value="F:hydroxymethylbilane synthase activity"/>
    <property type="evidence" value="ECO:0007669"/>
    <property type="project" value="UniProtKB-EC"/>
</dbReference>
<dbReference type="SUPFAM" id="SSF53850">
    <property type="entry name" value="Periplasmic binding protein-like II"/>
    <property type="match status" value="1"/>
</dbReference>
<evidence type="ECO:0000313" key="9">
    <source>
        <dbReference type="Proteomes" id="UP000319353"/>
    </source>
</evidence>
<dbReference type="Gene3D" id="3.40.190.10">
    <property type="entry name" value="Periplasmic binding protein-like II"/>
    <property type="match status" value="1"/>
</dbReference>
<dbReference type="EC" id="2.5.1.61" evidence="3"/>
<feature type="domain" description="Porphobilinogen deaminase N-terminal" evidence="7">
    <location>
        <begin position="5"/>
        <end position="111"/>
    </location>
</feature>
<accession>A0A537KQX8</accession>
<dbReference type="Proteomes" id="UP000319353">
    <property type="component" value="Unassembled WGS sequence"/>
</dbReference>
<dbReference type="Pfam" id="PF01379">
    <property type="entry name" value="Porphobil_deam"/>
    <property type="match status" value="1"/>
</dbReference>
<evidence type="ECO:0000313" key="8">
    <source>
        <dbReference type="EMBL" id="TMI98159.1"/>
    </source>
</evidence>
<dbReference type="InterPro" id="IPR022417">
    <property type="entry name" value="Porphobilin_deaminase_N"/>
</dbReference>
<dbReference type="PANTHER" id="PTHR11557:SF0">
    <property type="entry name" value="PORPHOBILINOGEN DEAMINASE"/>
    <property type="match status" value="1"/>
</dbReference>
<dbReference type="GO" id="GO:0005737">
    <property type="term" value="C:cytoplasm"/>
    <property type="evidence" value="ECO:0007669"/>
    <property type="project" value="TreeGrafter"/>
</dbReference>
<comment type="similarity">
    <text evidence="2">Belongs to the HMBS family.</text>
</comment>
<evidence type="ECO:0000256" key="1">
    <source>
        <dbReference type="ARBA" id="ARBA00002869"/>
    </source>
</evidence>
<keyword evidence="4" id="KW-0808">Transferase</keyword>
<name>A0A537KQX8_9BACT</name>
<feature type="non-terminal residue" evidence="8">
    <location>
        <position position="112"/>
    </location>
</feature>
<evidence type="ECO:0000256" key="4">
    <source>
        <dbReference type="ARBA" id="ARBA00022679"/>
    </source>
</evidence>
<protein>
    <recommendedName>
        <fullName evidence="3">hydroxymethylbilane synthase</fullName>
        <ecNumber evidence="3">2.5.1.61</ecNumber>
    </recommendedName>
</protein>
<evidence type="ECO:0000259" key="7">
    <source>
        <dbReference type="Pfam" id="PF01379"/>
    </source>
</evidence>
<evidence type="ECO:0000256" key="3">
    <source>
        <dbReference type="ARBA" id="ARBA00012655"/>
    </source>
</evidence>
<dbReference type="PRINTS" id="PR00151">
    <property type="entry name" value="PORPHBDMNASE"/>
</dbReference>
<dbReference type="AlphaFoldDB" id="A0A537KQX8"/>
<comment type="caution">
    <text evidence="8">The sequence shown here is derived from an EMBL/GenBank/DDBJ whole genome shotgun (WGS) entry which is preliminary data.</text>
</comment>
<comment type="catalytic activity">
    <reaction evidence="6">
        <text>4 porphobilinogen + H2O = hydroxymethylbilane + 4 NH4(+)</text>
        <dbReference type="Rhea" id="RHEA:13185"/>
        <dbReference type="ChEBI" id="CHEBI:15377"/>
        <dbReference type="ChEBI" id="CHEBI:28938"/>
        <dbReference type="ChEBI" id="CHEBI:57845"/>
        <dbReference type="ChEBI" id="CHEBI:58126"/>
        <dbReference type="EC" id="2.5.1.61"/>
    </reaction>
</comment>
<gene>
    <name evidence="8" type="ORF">E6H01_12665</name>
</gene>
<evidence type="ECO:0000256" key="6">
    <source>
        <dbReference type="ARBA" id="ARBA00048169"/>
    </source>
</evidence>
<comment type="function">
    <text evidence="1">Tetrapolymerization of the monopyrrole PBG into the hydroxymethylbilane pre-uroporphyrinogen in several discrete steps.</text>
</comment>
<dbReference type="EMBL" id="VBAL01000182">
    <property type="protein sequence ID" value="TMI98159.1"/>
    <property type="molecule type" value="Genomic_DNA"/>
</dbReference>
<keyword evidence="5" id="KW-0627">Porphyrin biosynthesis</keyword>
<dbReference type="PANTHER" id="PTHR11557">
    <property type="entry name" value="PORPHOBILINOGEN DEAMINASE"/>
    <property type="match status" value="1"/>
</dbReference>
<evidence type="ECO:0000256" key="5">
    <source>
        <dbReference type="ARBA" id="ARBA00023244"/>
    </source>
</evidence>
<sequence length="112" mass="12229">MSGTLRVGTRGSPLALAQTEQVVRQLRSVHPDLETKTVVIRTHGDDGYREDLGSALDGKRAFTKRIEDALLAGRIDFAIHSLKDLPTEVATGLVIAAIPPREDPRDVFVARD</sequence>
<dbReference type="GO" id="GO:0006783">
    <property type="term" value="P:heme biosynthetic process"/>
    <property type="evidence" value="ECO:0007669"/>
    <property type="project" value="TreeGrafter"/>
</dbReference>